<comment type="caution">
    <text evidence="1">The sequence shown here is derived from an EMBL/GenBank/DDBJ whole genome shotgun (WGS) entry which is preliminary data.</text>
</comment>
<evidence type="ECO:0000313" key="2">
    <source>
        <dbReference type="Proteomes" id="UP000789901"/>
    </source>
</evidence>
<name>A0ABM8VWD9_GIGMA</name>
<protein>
    <submittedName>
        <fullName evidence="1">39503_t:CDS:1</fullName>
    </submittedName>
</protein>
<evidence type="ECO:0000313" key="1">
    <source>
        <dbReference type="EMBL" id="CAG8463127.1"/>
    </source>
</evidence>
<accession>A0ABM8VWD9</accession>
<gene>
    <name evidence="1" type="ORF">GMARGA_LOCUS407</name>
</gene>
<proteinExistence type="predicted"/>
<dbReference type="Proteomes" id="UP000789901">
    <property type="component" value="Unassembled WGS sequence"/>
</dbReference>
<keyword evidence="2" id="KW-1185">Reference proteome</keyword>
<organism evidence="1 2">
    <name type="scientific">Gigaspora margarita</name>
    <dbReference type="NCBI Taxonomy" id="4874"/>
    <lineage>
        <taxon>Eukaryota</taxon>
        <taxon>Fungi</taxon>
        <taxon>Fungi incertae sedis</taxon>
        <taxon>Mucoromycota</taxon>
        <taxon>Glomeromycotina</taxon>
        <taxon>Glomeromycetes</taxon>
        <taxon>Diversisporales</taxon>
        <taxon>Gigasporaceae</taxon>
        <taxon>Gigaspora</taxon>
    </lineage>
</organism>
<sequence length="603" mass="68695">MTEELTQIEITKTLTEESPKVKKRKLLTADHTLWAKCAVCKEAGNLENLVRHGIPVKNELGVELYKAFSNKTQQIKNIVAKIDIEKIMAYPQHPQSKTLRQIIGYRKRILDSNNDKEIFKLAVRTAYSLDTICDDERAGFFKQENYLLTSLEEIIKGALSGGCGDPYIALYIEDKNLEKEKLEKILKEKPRQFKKKWQEIKLKTEILSKPKPTWEGVGWNSSNYREPKNRSLAALAFTHEIVLGKVDVPLLDLDPNKKDKDGNYKIKSERTPGNCLVPIPYWLIGLMKGGKIYHQDTGEKIGDLLGVGDLVALPVGRKLVEKHGVAGVFNKKLLDGKIEEKVEEFLNGVYLSLNETAIQKPRNRKTPMIREYSAKNPVEKKEINSSTSTKKTPLEALISGMQKTSNNCKLEGRQVSTNPATYQIIDTAGSSEQRQGLTELKEVIEEEKQGQITNPLTNRPALYGTLLNGNKINFFARKSLPSEIKDKPNLPLGKKIPFKAEFTTIQEKVVFRCDTFLIDKIKNTLTSQHLAGNYEYPNLSYFFRSALHAYQHGMPLTYQRELNNPRKEVSFRMTEELMTFYNSLPLQSKADILERALGSYYYQ</sequence>
<reference evidence="1 2" key="1">
    <citation type="submission" date="2021-06" db="EMBL/GenBank/DDBJ databases">
        <authorList>
            <person name="Kallberg Y."/>
            <person name="Tangrot J."/>
            <person name="Rosling A."/>
        </authorList>
    </citation>
    <scope>NUCLEOTIDE SEQUENCE [LARGE SCALE GENOMIC DNA]</scope>
    <source>
        <strain evidence="1 2">120-4 pot B 10/14</strain>
    </source>
</reference>
<dbReference type="EMBL" id="CAJVQB010000068">
    <property type="protein sequence ID" value="CAG8463127.1"/>
    <property type="molecule type" value="Genomic_DNA"/>
</dbReference>